<organism evidence="1 2">
    <name type="scientific">Kingella oralis ATCC 51147</name>
    <dbReference type="NCBI Taxonomy" id="629741"/>
    <lineage>
        <taxon>Bacteria</taxon>
        <taxon>Pseudomonadati</taxon>
        <taxon>Pseudomonadota</taxon>
        <taxon>Betaproteobacteria</taxon>
        <taxon>Neisseriales</taxon>
        <taxon>Neisseriaceae</taxon>
        <taxon>Kingella</taxon>
    </lineage>
</organism>
<proteinExistence type="predicted"/>
<dbReference type="HOGENOM" id="CLU_3217426_0_0_4"/>
<evidence type="ECO:0000313" key="2">
    <source>
        <dbReference type="Proteomes" id="UP000003009"/>
    </source>
</evidence>
<dbReference type="EMBL" id="ACJW02000008">
    <property type="protein sequence ID" value="EEP66717.1"/>
    <property type="molecule type" value="Genomic_DNA"/>
</dbReference>
<dbReference type="Proteomes" id="UP000003009">
    <property type="component" value="Unassembled WGS sequence"/>
</dbReference>
<keyword evidence="2" id="KW-1185">Reference proteome</keyword>
<dbReference type="AlphaFoldDB" id="C4GN32"/>
<dbReference type="STRING" id="629741.GCWU000324_03121"/>
<evidence type="ECO:0000313" key="1">
    <source>
        <dbReference type="EMBL" id="EEP66717.1"/>
    </source>
</evidence>
<sequence length="44" mass="5195">MSKSLIWVLKGYTAAQRARLKTQHKMAWRRLVAIHIHKCLPQPQ</sequence>
<name>C4GN32_9NEIS</name>
<comment type="caution">
    <text evidence="1">The sequence shown here is derived from an EMBL/GenBank/DDBJ whole genome shotgun (WGS) entry which is preliminary data.</text>
</comment>
<accession>C4GN32</accession>
<reference evidence="1" key="1">
    <citation type="submission" date="2009-04" db="EMBL/GenBank/DDBJ databases">
        <authorList>
            <person name="Weinstock G."/>
            <person name="Sodergren E."/>
            <person name="Clifton S."/>
            <person name="Fulton L."/>
            <person name="Fulton B."/>
            <person name="Courtney L."/>
            <person name="Fronick C."/>
            <person name="Harrison M."/>
            <person name="Strong C."/>
            <person name="Farmer C."/>
            <person name="Delahaunty K."/>
            <person name="Markovic C."/>
            <person name="Hall O."/>
            <person name="Minx P."/>
            <person name="Tomlinson C."/>
            <person name="Mitreva M."/>
            <person name="Nelson J."/>
            <person name="Hou S."/>
            <person name="Wollam A."/>
            <person name="Pepin K.H."/>
            <person name="Johnson M."/>
            <person name="Bhonagiri V."/>
            <person name="Nash W.E."/>
            <person name="Warren W."/>
            <person name="Chinwalla A."/>
            <person name="Mardis E.R."/>
            <person name="Wilson R.K."/>
        </authorList>
    </citation>
    <scope>NUCLEOTIDE SEQUENCE [LARGE SCALE GENOMIC DNA]</scope>
    <source>
        <strain evidence="1">ATCC 51147</strain>
    </source>
</reference>
<gene>
    <name evidence="1" type="ORF">GCWU000324_03121</name>
</gene>
<protein>
    <submittedName>
        <fullName evidence="1">Uncharacterized protein</fullName>
    </submittedName>
</protein>